<dbReference type="EMBL" id="MT143125">
    <property type="protein sequence ID" value="QJA93146.1"/>
    <property type="molecule type" value="Genomic_DNA"/>
</dbReference>
<name>A0A6M3LDH2_9ZZZZ</name>
<dbReference type="EMBL" id="MT141658">
    <property type="protein sequence ID" value="QJA68883.1"/>
    <property type="molecule type" value="Genomic_DNA"/>
</dbReference>
<proteinExistence type="predicted"/>
<organism evidence="2">
    <name type="scientific">viral metagenome</name>
    <dbReference type="NCBI Taxonomy" id="1070528"/>
    <lineage>
        <taxon>unclassified sequences</taxon>
        <taxon>metagenomes</taxon>
        <taxon>organismal metagenomes</taxon>
    </lineage>
</organism>
<gene>
    <name evidence="1" type="ORF">MM415A05489_0001</name>
    <name evidence="2" type="ORF">MM415B04349_0012</name>
    <name evidence="3" type="ORF">MM415B05108_0013</name>
</gene>
<protein>
    <submittedName>
        <fullName evidence="2">Uncharacterized protein</fullName>
    </submittedName>
</protein>
<reference evidence="2" key="1">
    <citation type="submission" date="2020-03" db="EMBL/GenBank/DDBJ databases">
        <title>The deep terrestrial virosphere.</title>
        <authorList>
            <person name="Holmfeldt K."/>
            <person name="Nilsson E."/>
            <person name="Simone D."/>
            <person name="Lopez-Fernandez M."/>
            <person name="Wu X."/>
            <person name="de Brujin I."/>
            <person name="Lundin D."/>
            <person name="Andersson A."/>
            <person name="Bertilsson S."/>
            <person name="Dopson M."/>
        </authorList>
    </citation>
    <scope>NUCLEOTIDE SEQUENCE</scope>
    <source>
        <strain evidence="1">MM415A05489</strain>
        <strain evidence="2">MM415B04349</strain>
        <strain evidence="3">MM415B05108</strain>
    </source>
</reference>
<evidence type="ECO:0000313" key="1">
    <source>
        <dbReference type="EMBL" id="QJA68883.1"/>
    </source>
</evidence>
<evidence type="ECO:0000313" key="2">
    <source>
        <dbReference type="EMBL" id="QJA93146.1"/>
    </source>
</evidence>
<accession>A0A6M3LDH2</accession>
<dbReference type="AlphaFoldDB" id="A0A6M3LDH2"/>
<dbReference type="EMBL" id="MT143351">
    <property type="protein sequence ID" value="QJA95876.1"/>
    <property type="molecule type" value="Genomic_DNA"/>
</dbReference>
<evidence type="ECO:0000313" key="3">
    <source>
        <dbReference type="EMBL" id="QJA95876.1"/>
    </source>
</evidence>
<sequence length="49" mass="5754">MVIICQSNIIKALLSRNVYPTYYTNRGEAVYKFCPKVLNEVARFLRRNS</sequence>